<protein>
    <submittedName>
        <fullName evidence="1">Uncharacterized protein</fullName>
    </submittedName>
</protein>
<dbReference type="RefSeq" id="XP_060416335.1">
    <property type="nucleotide sequence ID" value="XM_060557310.1"/>
</dbReference>
<comment type="caution">
    <text evidence="1">The sequence shown here is derived from an EMBL/GenBank/DDBJ whole genome shotgun (WGS) entry which is preliminary data.</text>
</comment>
<reference evidence="1" key="1">
    <citation type="submission" date="2021-06" db="EMBL/GenBank/DDBJ databases">
        <title>Comparative genomics, transcriptomics and evolutionary studies reveal genomic signatures of adaptation to plant cell wall in hemibiotrophic fungi.</title>
        <authorList>
            <consortium name="DOE Joint Genome Institute"/>
            <person name="Baroncelli R."/>
            <person name="Diaz J.F."/>
            <person name="Benocci T."/>
            <person name="Peng M."/>
            <person name="Battaglia E."/>
            <person name="Haridas S."/>
            <person name="Andreopoulos W."/>
            <person name="Labutti K."/>
            <person name="Pangilinan J."/>
            <person name="Floch G.L."/>
            <person name="Makela M.R."/>
            <person name="Henrissat B."/>
            <person name="Grigoriev I.V."/>
            <person name="Crouch J.A."/>
            <person name="De Vries R.P."/>
            <person name="Sukno S.A."/>
            <person name="Thon M.R."/>
        </authorList>
    </citation>
    <scope>NUCLEOTIDE SEQUENCE</scope>
    <source>
        <strain evidence="1">CBS 125086</strain>
    </source>
</reference>
<dbReference type="AlphaFoldDB" id="A0AAD8Q4F2"/>
<organism evidence="1 2">
    <name type="scientific">Colletotrichum navitas</name>
    <dbReference type="NCBI Taxonomy" id="681940"/>
    <lineage>
        <taxon>Eukaryota</taxon>
        <taxon>Fungi</taxon>
        <taxon>Dikarya</taxon>
        <taxon>Ascomycota</taxon>
        <taxon>Pezizomycotina</taxon>
        <taxon>Sordariomycetes</taxon>
        <taxon>Hypocreomycetidae</taxon>
        <taxon>Glomerellales</taxon>
        <taxon>Glomerellaceae</taxon>
        <taxon>Colletotrichum</taxon>
        <taxon>Colletotrichum graminicola species complex</taxon>
    </lineage>
</organism>
<proteinExistence type="predicted"/>
<gene>
    <name evidence="1" type="ORF">LY79DRAFT_547265</name>
</gene>
<name>A0AAD8Q4F2_9PEZI</name>
<dbReference type="EMBL" id="JAHLJV010000016">
    <property type="protein sequence ID" value="KAK1595288.1"/>
    <property type="molecule type" value="Genomic_DNA"/>
</dbReference>
<keyword evidence="2" id="KW-1185">Reference proteome</keyword>
<dbReference type="GeneID" id="85441550"/>
<sequence>MRPLSLLSTSMGQLGQPEGPILWLARLTVVAGASGKPLLFSTSLPTGSNGYCQSSSFTASLLALAAKLRHVRVTHTVKR</sequence>
<evidence type="ECO:0000313" key="2">
    <source>
        <dbReference type="Proteomes" id="UP001230504"/>
    </source>
</evidence>
<accession>A0AAD8Q4F2</accession>
<evidence type="ECO:0000313" key="1">
    <source>
        <dbReference type="EMBL" id="KAK1595288.1"/>
    </source>
</evidence>
<dbReference type="Proteomes" id="UP001230504">
    <property type="component" value="Unassembled WGS sequence"/>
</dbReference>